<accession>A0A0S6VXA1</accession>
<keyword evidence="4" id="KW-0472">Membrane</keyword>
<dbReference type="PROSITE" id="PS50111">
    <property type="entry name" value="CHEMOTAXIS_TRANSDUC_2"/>
    <property type="match status" value="1"/>
</dbReference>
<keyword evidence="4" id="KW-0812">Transmembrane</keyword>
<dbReference type="SMART" id="SM00283">
    <property type="entry name" value="MA"/>
    <property type="match status" value="1"/>
</dbReference>
<dbReference type="Gene3D" id="1.10.287.950">
    <property type="entry name" value="Methyl-accepting chemotaxis protein"/>
    <property type="match status" value="1"/>
</dbReference>
<keyword evidence="1 3" id="KW-0807">Transducer</keyword>
<dbReference type="PANTHER" id="PTHR32089:SF112">
    <property type="entry name" value="LYSOZYME-LIKE PROTEIN-RELATED"/>
    <property type="match status" value="1"/>
</dbReference>
<evidence type="ECO:0000259" key="5">
    <source>
        <dbReference type="PROSITE" id="PS50111"/>
    </source>
</evidence>
<dbReference type="InterPro" id="IPR003660">
    <property type="entry name" value="HAMP_dom"/>
</dbReference>
<dbReference type="GO" id="GO:0016020">
    <property type="term" value="C:membrane"/>
    <property type="evidence" value="ECO:0007669"/>
    <property type="project" value="InterPro"/>
</dbReference>
<proteinExistence type="inferred from homology"/>
<organism evidence="7">
    <name type="scientific">Candidatus Moduliflexus flocculans</name>
    <dbReference type="NCBI Taxonomy" id="1499966"/>
    <lineage>
        <taxon>Bacteria</taxon>
        <taxon>Candidatus Moduliflexota</taxon>
        <taxon>Candidatus Moduliflexia</taxon>
        <taxon>Candidatus Moduliflexales</taxon>
        <taxon>Candidatus Moduliflexaceae</taxon>
    </lineage>
</organism>
<evidence type="ECO:0000256" key="1">
    <source>
        <dbReference type="ARBA" id="ARBA00023224"/>
    </source>
</evidence>
<dbReference type="AlphaFoldDB" id="A0A0S6VXA1"/>
<dbReference type="Gene3D" id="6.10.340.10">
    <property type="match status" value="1"/>
</dbReference>
<dbReference type="SUPFAM" id="SSF58104">
    <property type="entry name" value="Methyl-accepting chemotaxis protein (MCP) signaling domain"/>
    <property type="match status" value="2"/>
</dbReference>
<dbReference type="Pfam" id="PF00015">
    <property type="entry name" value="MCPsignal"/>
    <property type="match status" value="1"/>
</dbReference>
<gene>
    <name evidence="7" type="ORF">U14_02174</name>
</gene>
<dbReference type="HOGENOM" id="CLU_012500_0_0_0"/>
<evidence type="ECO:0000313" key="8">
    <source>
        <dbReference type="Proteomes" id="UP000030700"/>
    </source>
</evidence>
<evidence type="ECO:0000256" key="2">
    <source>
        <dbReference type="ARBA" id="ARBA00029447"/>
    </source>
</evidence>
<comment type="similarity">
    <text evidence="2">Belongs to the methyl-accepting chemotaxis (MCP) protein family.</text>
</comment>
<sequence length="874" mass="97637">MPPQFKQRKKRLIRGTLQQKFLLLCGLLVVLMAGSTSTTYFVMARKEKQRQSQQRLQVAFDMTLNDIARQAHTFSKGAEAFLTQSKSIQGVASAYAAQLLNRQHPTYHTIMQSYLLTVTEELATFARIVSSSRVILYGMDASILAMYQNSSGKQTVGISVISSSGNQTYLSLDNRSESSQMLAGIIPIPDRLFPAGVATHFNGKIPENIITQFFNEDNRLGIRAVVPIRSSEGKIVGVMTCDNFYTQEWIEQYARLSQTELNLFIGAGFSIGSFPMQTELSDYNAASSPPITGNALFQYKNVQYDISALPMRFGQQEYYQARYQFMDEHQTVYTLTASVSKDREDREIRKILGETLGVSAVSMLIVFGLSVLMSRRTMRMLEELLHVMEALALGNLRRTAFIFTRDEFGLLAVKLNEVIVRIRDISHQTKAVSGKVTTTADNILQETAQLFQMMEQQTLFVEQTREAAEQIDRFIDMVAANMGELSDITDQILLSVRQMNVVTEQVAISTNHLNHDILDISLFADQVRETSQHIFQLGTNLLTMVQETQTAIHHIGARLFDVSKNADESQELARKTLTAAFDGQHSVDVAIQGIRELKEMTSNSVGLMQNVHDRAAQMSSILDFVDEIAEKTGLLSLNASIIAAQAGEHGKGFAVIANEIRELSALTKSSTKEIYQMITALRKEVSSGVKNASDGMAKVDEGVALVGNIKHSLRAIIDQAMQSAERASSTVSMIEDTVSSSTQIQHAMRHVTDMTTTIQRKLEQEERNVQQVVESIENLSSMSQKMKQAATSHNGEAERVYEQMKAFTRNLHDISEQTHQLQNSSDLIVSAMQNIETVTDTIVQNTTTLSRHTIQQLVRQSIALQERLNVFQVE</sequence>
<dbReference type="PANTHER" id="PTHR32089">
    <property type="entry name" value="METHYL-ACCEPTING CHEMOTAXIS PROTEIN MCPB"/>
    <property type="match status" value="1"/>
</dbReference>
<reference evidence="7" key="1">
    <citation type="journal article" date="2015" name="PeerJ">
        <title>First genomic representation of candidate bacterial phylum KSB3 points to enhanced environmental sensing as a trigger of wastewater bulking.</title>
        <authorList>
            <person name="Sekiguchi Y."/>
            <person name="Ohashi A."/>
            <person name="Parks D.H."/>
            <person name="Yamauchi T."/>
            <person name="Tyson G.W."/>
            <person name="Hugenholtz P."/>
        </authorList>
    </citation>
    <scope>NUCLEOTIDE SEQUENCE [LARGE SCALE GENOMIC DNA]</scope>
</reference>
<evidence type="ECO:0000256" key="4">
    <source>
        <dbReference type="SAM" id="Phobius"/>
    </source>
</evidence>
<feature type="domain" description="Methyl-accepting transducer" evidence="5">
    <location>
        <begin position="516"/>
        <end position="752"/>
    </location>
</feature>
<dbReference type="PROSITE" id="PS50885">
    <property type="entry name" value="HAMP"/>
    <property type="match status" value="1"/>
</dbReference>
<evidence type="ECO:0000313" key="7">
    <source>
        <dbReference type="EMBL" id="GAK50932.1"/>
    </source>
</evidence>
<feature type="transmembrane region" description="Helical" evidence="4">
    <location>
        <begin position="21"/>
        <end position="43"/>
    </location>
</feature>
<evidence type="ECO:0000256" key="3">
    <source>
        <dbReference type="PROSITE-ProRule" id="PRU00284"/>
    </source>
</evidence>
<dbReference type="GO" id="GO:0007165">
    <property type="term" value="P:signal transduction"/>
    <property type="evidence" value="ECO:0007669"/>
    <property type="project" value="UniProtKB-KW"/>
</dbReference>
<feature type="domain" description="HAMP" evidence="6">
    <location>
        <begin position="375"/>
        <end position="427"/>
    </location>
</feature>
<dbReference type="Proteomes" id="UP000030700">
    <property type="component" value="Unassembled WGS sequence"/>
</dbReference>
<dbReference type="STRING" id="1499966.U14_02174"/>
<keyword evidence="4" id="KW-1133">Transmembrane helix</keyword>
<protein>
    <submittedName>
        <fullName evidence="7">Methyl-accepting chemotaxis sensory transducer</fullName>
    </submittedName>
</protein>
<keyword evidence="8" id="KW-1185">Reference proteome</keyword>
<name>A0A0S6VXA1_9BACT</name>
<evidence type="ECO:0000259" key="6">
    <source>
        <dbReference type="PROSITE" id="PS50885"/>
    </source>
</evidence>
<dbReference type="InterPro" id="IPR004089">
    <property type="entry name" value="MCPsignal_dom"/>
</dbReference>
<dbReference type="EMBL" id="DF820456">
    <property type="protein sequence ID" value="GAK50932.1"/>
    <property type="molecule type" value="Genomic_DNA"/>
</dbReference>